<keyword evidence="4" id="KW-1185">Reference proteome</keyword>
<dbReference type="SUPFAM" id="SSF53041">
    <property type="entry name" value="Resolvase-like"/>
    <property type="match status" value="1"/>
</dbReference>
<dbReference type="SMART" id="SM00857">
    <property type="entry name" value="Resolvase"/>
    <property type="match status" value="1"/>
</dbReference>
<accession>A0ABN2L2X4</accession>
<dbReference type="PANTHER" id="PTHR30461">
    <property type="entry name" value="DNA-INVERTASE FROM LAMBDOID PROPHAGE"/>
    <property type="match status" value="1"/>
</dbReference>
<organism evidence="3 4">
    <name type="scientific">Nostocoides vanveenii</name>
    <dbReference type="NCBI Taxonomy" id="330835"/>
    <lineage>
        <taxon>Bacteria</taxon>
        <taxon>Bacillati</taxon>
        <taxon>Actinomycetota</taxon>
        <taxon>Actinomycetes</taxon>
        <taxon>Micrococcales</taxon>
        <taxon>Intrasporangiaceae</taxon>
        <taxon>Nostocoides</taxon>
    </lineage>
</organism>
<dbReference type="EMBL" id="BAAAPN010000089">
    <property type="protein sequence ID" value="GAA1771865.1"/>
    <property type="molecule type" value="Genomic_DNA"/>
</dbReference>
<protein>
    <recommendedName>
        <fullName evidence="5">Recombinase family protein</fullName>
    </recommendedName>
</protein>
<evidence type="ECO:0000259" key="2">
    <source>
        <dbReference type="PROSITE" id="PS51737"/>
    </source>
</evidence>
<dbReference type="InterPro" id="IPR006119">
    <property type="entry name" value="Resolv_N"/>
</dbReference>
<feature type="domain" description="Resolvase/invertase-type recombinase catalytic" evidence="1">
    <location>
        <begin position="2"/>
        <end position="149"/>
    </location>
</feature>
<proteinExistence type="predicted"/>
<dbReference type="InterPro" id="IPR011109">
    <property type="entry name" value="DNA_bind_recombinase_dom"/>
</dbReference>
<dbReference type="InterPro" id="IPR050639">
    <property type="entry name" value="SSR_resolvase"/>
</dbReference>
<dbReference type="PROSITE" id="PS51736">
    <property type="entry name" value="RECOMBINASES_3"/>
    <property type="match status" value="1"/>
</dbReference>
<evidence type="ECO:0000259" key="1">
    <source>
        <dbReference type="PROSITE" id="PS51736"/>
    </source>
</evidence>
<feature type="domain" description="Recombinase" evidence="2">
    <location>
        <begin position="156"/>
        <end position="281"/>
    </location>
</feature>
<sequence length="507" mass="56497">MKAAIYVRISKDSEKKGLGVDRQRKDCLALAERLGWEIVETIVENDQKASDGALRPKYQRMLGMAATRQIEAIIGWDLDRVTRTPSEAEELFEYAKAMGLQLKSHNGDLDLITPQGKLTTRVRTAVSAFEIEQIQARLRSETLQRAQSGRYNGPRPFGYDFATDDHGRILTGSRQELVICEPEAEAIREAVSRVLDGEALWSITKDFNQRGIATTTGGQWHTQTLRRMLMRWTHAGYRKHQRYEKGRFVGKESLYEAAWPAIIDRDTHERVLALLTDPTRRKSRSTEAKYLLTSIALCGACGRYLVGTTSYEYTIKGTYVRKDGTRSPDKVRMYPETYKCPHAGCHAVTRRMDAVDELVEATVVAFLEREGVEAFGGDPAAVVAAQARFEAIEAKLALLTDQWVGDKITDAQYERGTALLRPELESEKARLRQALPVDGLREFTGTGAGAAWKRADVVTKKRVLRALGDMVGLTITIAPVGAGASSRLDADRYAGIRIETVGRDAGQ</sequence>
<dbReference type="InterPro" id="IPR038109">
    <property type="entry name" value="DNA_bind_recomb_sf"/>
</dbReference>
<evidence type="ECO:0008006" key="5">
    <source>
        <dbReference type="Google" id="ProtNLM"/>
    </source>
</evidence>
<gene>
    <name evidence="3" type="ORF">GCM10009810_31770</name>
</gene>
<evidence type="ECO:0000313" key="3">
    <source>
        <dbReference type="EMBL" id="GAA1771865.1"/>
    </source>
</evidence>
<name>A0ABN2L2X4_9MICO</name>
<dbReference type="Proteomes" id="UP001501475">
    <property type="component" value="Unassembled WGS sequence"/>
</dbReference>
<dbReference type="InterPro" id="IPR036162">
    <property type="entry name" value="Resolvase-like_N_sf"/>
</dbReference>
<dbReference type="Pfam" id="PF07508">
    <property type="entry name" value="Recombinase"/>
    <property type="match status" value="1"/>
</dbReference>
<dbReference type="Gene3D" id="3.90.1750.20">
    <property type="entry name" value="Putative Large Serine Recombinase, Chain B, Domain 2"/>
    <property type="match status" value="1"/>
</dbReference>
<dbReference type="PANTHER" id="PTHR30461:SF23">
    <property type="entry name" value="DNA RECOMBINASE-RELATED"/>
    <property type="match status" value="1"/>
</dbReference>
<dbReference type="PROSITE" id="PS51737">
    <property type="entry name" value="RECOMBINASE_DNA_BIND"/>
    <property type="match status" value="1"/>
</dbReference>
<reference evidence="3 4" key="1">
    <citation type="journal article" date="2019" name="Int. J. Syst. Evol. Microbiol.">
        <title>The Global Catalogue of Microorganisms (GCM) 10K type strain sequencing project: providing services to taxonomists for standard genome sequencing and annotation.</title>
        <authorList>
            <consortium name="The Broad Institute Genomics Platform"/>
            <consortium name="The Broad Institute Genome Sequencing Center for Infectious Disease"/>
            <person name="Wu L."/>
            <person name="Ma J."/>
        </authorList>
    </citation>
    <scope>NUCLEOTIDE SEQUENCE [LARGE SCALE GENOMIC DNA]</scope>
    <source>
        <strain evidence="3 4">JCM 15591</strain>
    </source>
</reference>
<dbReference type="Gene3D" id="3.40.50.1390">
    <property type="entry name" value="Resolvase, N-terminal catalytic domain"/>
    <property type="match status" value="1"/>
</dbReference>
<dbReference type="Pfam" id="PF00239">
    <property type="entry name" value="Resolvase"/>
    <property type="match status" value="1"/>
</dbReference>
<dbReference type="RefSeq" id="WP_344067967.1">
    <property type="nucleotide sequence ID" value="NZ_BAAAPN010000089.1"/>
</dbReference>
<evidence type="ECO:0000313" key="4">
    <source>
        <dbReference type="Proteomes" id="UP001501475"/>
    </source>
</evidence>
<comment type="caution">
    <text evidence="3">The sequence shown here is derived from an EMBL/GenBank/DDBJ whole genome shotgun (WGS) entry which is preliminary data.</text>
</comment>
<dbReference type="CDD" id="cd00338">
    <property type="entry name" value="Ser_Recombinase"/>
    <property type="match status" value="1"/>
</dbReference>